<evidence type="ECO:0000313" key="7">
    <source>
        <dbReference type="EMBL" id="QTQ11483.1"/>
    </source>
</evidence>
<dbReference type="GO" id="GO:0008234">
    <property type="term" value="F:cysteine-type peptidase activity"/>
    <property type="evidence" value="ECO:0007669"/>
    <property type="project" value="UniProtKB-KW"/>
</dbReference>
<keyword evidence="4" id="KW-0788">Thiol protease</keyword>
<dbReference type="GO" id="GO:0006508">
    <property type="term" value="P:proteolysis"/>
    <property type="evidence" value="ECO:0007669"/>
    <property type="project" value="UniProtKB-KW"/>
</dbReference>
<evidence type="ECO:0000256" key="1">
    <source>
        <dbReference type="ARBA" id="ARBA00022517"/>
    </source>
</evidence>
<dbReference type="Pfam" id="PF04327">
    <property type="entry name" value="Peptidase_Prp"/>
    <property type="match status" value="1"/>
</dbReference>
<dbReference type="PANTHER" id="PTHR39178:SF1">
    <property type="entry name" value="RIBOSOMAL-PROCESSING CYSTEINE PROTEASE PRP"/>
    <property type="match status" value="1"/>
</dbReference>
<dbReference type="GO" id="GO:0042254">
    <property type="term" value="P:ribosome biogenesis"/>
    <property type="evidence" value="ECO:0007669"/>
    <property type="project" value="UniProtKB-KW"/>
</dbReference>
<evidence type="ECO:0000256" key="3">
    <source>
        <dbReference type="ARBA" id="ARBA00022801"/>
    </source>
</evidence>
<evidence type="ECO:0000313" key="8">
    <source>
        <dbReference type="Proteomes" id="UP000671995"/>
    </source>
</evidence>
<keyword evidence="2 7" id="KW-0645">Protease</keyword>
<proteinExistence type="inferred from homology"/>
<evidence type="ECO:0000256" key="2">
    <source>
        <dbReference type="ARBA" id="ARBA00022670"/>
    </source>
</evidence>
<gene>
    <name evidence="7" type="ORF">HRI96_04265</name>
</gene>
<sequence length="115" mass="12858">MTTIHLSLEKDGRLRSCEAKGHSGYADKGSDIVCAAISFLMRTVMQVLSETEGVQLESDTSLRGEIFFRVKQNWFDEKTNAELVFAGELLKKGFSSLSKDYPENVLYESLKDAAK</sequence>
<dbReference type="InterPro" id="IPR036764">
    <property type="entry name" value="Peptidase_Prp_sf"/>
</dbReference>
<reference evidence="7" key="2">
    <citation type="journal article" date="2021" name="Microbiol. Resour. Announc.">
        <title>Complete Genome Sequences of Three Human Oral Treponema parvum Isolates.</title>
        <authorList>
            <person name="Zeng H."/>
            <person name="Watt R.M."/>
        </authorList>
    </citation>
    <scope>NUCLEOTIDE SEQUENCE</scope>
    <source>
        <strain evidence="7">ATCC 700773</strain>
    </source>
</reference>
<evidence type="ECO:0000256" key="5">
    <source>
        <dbReference type="ARBA" id="ARBA00044503"/>
    </source>
</evidence>
<comment type="similarity">
    <text evidence="5">Belongs to the Prp family.</text>
</comment>
<dbReference type="CDD" id="cd16332">
    <property type="entry name" value="Prp-like"/>
    <property type="match status" value="1"/>
</dbReference>
<dbReference type="Proteomes" id="UP000671995">
    <property type="component" value="Chromosome"/>
</dbReference>
<dbReference type="Gene3D" id="3.30.70.1490">
    <property type="entry name" value="Cysteine protease Prp"/>
    <property type="match status" value="1"/>
</dbReference>
<keyword evidence="1" id="KW-0690">Ribosome biogenesis</keyword>
<protein>
    <recommendedName>
        <fullName evidence="6">Ribosomal processing cysteine protease Prp</fullName>
    </recommendedName>
</protein>
<evidence type="ECO:0000256" key="6">
    <source>
        <dbReference type="ARBA" id="ARBA00044538"/>
    </source>
</evidence>
<dbReference type="EMBL" id="CP054257">
    <property type="protein sequence ID" value="QTQ11483.1"/>
    <property type="molecule type" value="Genomic_DNA"/>
</dbReference>
<accession>A0A975EZ51</accession>
<reference evidence="7" key="1">
    <citation type="submission" date="2020-05" db="EMBL/GenBank/DDBJ databases">
        <authorList>
            <person name="Zeng H."/>
            <person name="Chan Y.K."/>
            <person name="Watt R.M."/>
        </authorList>
    </citation>
    <scope>NUCLEOTIDE SEQUENCE</scope>
    <source>
        <strain evidence="7">ATCC 700773</strain>
    </source>
</reference>
<name>A0A975EZ51_9SPIR</name>
<keyword evidence="3" id="KW-0378">Hydrolase</keyword>
<dbReference type="PANTHER" id="PTHR39178">
    <property type="entry name" value="HYPOTHETICAL RIBOSOME-ASSOCIATED PROTEIN"/>
    <property type="match status" value="1"/>
</dbReference>
<dbReference type="RefSeq" id="WP_210118279.1">
    <property type="nucleotide sequence ID" value="NZ_CP054257.1"/>
</dbReference>
<dbReference type="InterPro" id="IPR007422">
    <property type="entry name" value="Peptidase_Prp"/>
</dbReference>
<evidence type="ECO:0000256" key="4">
    <source>
        <dbReference type="ARBA" id="ARBA00022807"/>
    </source>
</evidence>
<dbReference type="SUPFAM" id="SSF118010">
    <property type="entry name" value="TM1457-like"/>
    <property type="match status" value="1"/>
</dbReference>
<dbReference type="AlphaFoldDB" id="A0A975EZ51"/>
<organism evidence="7 8">
    <name type="scientific">Treponema parvum</name>
    <dbReference type="NCBI Taxonomy" id="138851"/>
    <lineage>
        <taxon>Bacteria</taxon>
        <taxon>Pseudomonadati</taxon>
        <taxon>Spirochaetota</taxon>
        <taxon>Spirochaetia</taxon>
        <taxon>Spirochaetales</taxon>
        <taxon>Treponemataceae</taxon>
        <taxon>Treponema</taxon>
    </lineage>
</organism>